<dbReference type="RefSeq" id="XP_033388474.1">
    <property type="nucleotide sequence ID" value="XM_033521050.1"/>
</dbReference>
<evidence type="ECO:0000313" key="2">
    <source>
        <dbReference type="EMBL" id="KAF2020135.1"/>
    </source>
</evidence>
<accession>A0A6A5Y3L1</accession>
<evidence type="ECO:0000256" key="1">
    <source>
        <dbReference type="SAM" id="MobiDB-lite"/>
    </source>
</evidence>
<feature type="compositionally biased region" description="Basic residues" evidence="1">
    <location>
        <begin position="52"/>
        <end position="61"/>
    </location>
</feature>
<dbReference type="EMBL" id="ML978067">
    <property type="protein sequence ID" value="KAF2020135.1"/>
    <property type="molecule type" value="Genomic_DNA"/>
</dbReference>
<sequence length="150" mass="17032">MQSTRLGWHVHGRVVKRVVKGESGQAFTIGNLGNHHKAQVPRQGLKEDVLSKSKKRTRKKGKQETNNGRKRTGCPIKYTKKPRIASKTQGFPSFEWQEKTYHPSEYLSLISAGIDQRFPPVWCCHVSQLVLRSLPPFFSDCAPVRFSSLS</sequence>
<keyword evidence="3" id="KW-1185">Reference proteome</keyword>
<evidence type="ECO:0000313" key="3">
    <source>
        <dbReference type="Proteomes" id="UP000799778"/>
    </source>
</evidence>
<organism evidence="2 3">
    <name type="scientific">Aaosphaeria arxii CBS 175.79</name>
    <dbReference type="NCBI Taxonomy" id="1450172"/>
    <lineage>
        <taxon>Eukaryota</taxon>
        <taxon>Fungi</taxon>
        <taxon>Dikarya</taxon>
        <taxon>Ascomycota</taxon>
        <taxon>Pezizomycotina</taxon>
        <taxon>Dothideomycetes</taxon>
        <taxon>Pleosporomycetidae</taxon>
        <taxon>Pleosporales</taxon>
        <taxon>Pleosporales incertae sedis</taxon>
        <taxon>Aaosphaeria</taxon>
    </lineage>
</organism>
<gene>
    <name evidence="2" type="ORF">BU24DRAFT_133900</name>
</gene>
<dbReference type="AlphaFoldDB" id="A0A6A5Y3L1"/>
<dbReference type="GeneID" id="54278447"/>
<protein>
    <submittedName>
        <fullName evidence="2">Uncharacterized protein</fullName>
    </submittedName>
</protein>
<reference evidence="2" key="1">
    <citation type="journal article" date="2020" name="Stud. Mycol.">
        <title>101 Dothideomycetes genomes: a test case for predicting lifestyles and emergence of pathogens.</title>
        <authorList>
            <person name="Haridas S."/>
            <person name="Albert R."/>
            <person name="Binder M."/>
            <person name="Bloem J."/>
            <person name="Labutti K."/>
            <person name="Salamov A."/>
            <person name="Andreopoulos B."/>
            <person name="Baker S."/>
            <person name="Barry K."/>
            <person name="Bills G."/>
            <person name="Bluhm B."/>
            <person name="Cannon C."/>
            <person name="Castanera R."/>
            <person name="Culley D."/>
            <person name="Daum C."/>
            <person name="Ezra D."/>
            <person name="Gonzalez J."/>
            <person name="Henrissat B."/>
            <person name="Kuo A."/>
            <person name="Liang C."/>
            <person name="Lipzen A."/>
            <person name="Lutzoni F."/>
            <person name="Magnuson J."/>
            <person name="Mondo S."/>
            <person name="Nolan M."/>
            <person name="Ohm R."/>
            <person name="Pangilinan J."/>
            <person name="Park H.-J."/>
            <person name="Ramirez L."/>
            <person name="Alfaro M."/>
            <person name="Sun H."/>
            <person name="Tritt A."/>
            <person name="Yoshinaga Y."/>
            <person name="Zwiers L.-H."/>
            <person name="Turgeon B."/>
            <person name="Goodwin S."/>
            <person name="Spatafora J."/>
            <person name="Crous P."/>
            <person name="Grigoriev I."/>
        </authorList>
    </citation>
    <scope>NUCLEOTIDE SEQUENCE</scope>
    <source>
        <strain evidence="2">CBS 175.79</strain>
    </source>
</reference>
<dbReference type="Proteomes" id="UP000799778">
    <property type="component" value="Unassembled WGS sequence"/>
</dbReference>
<feature type="region of interest" description="Disordered" evidence="1">
    <location>
        <begin position="32"/>
        <end position="75"/>
    </location>
</feature>
<proteinExistence type="predicted"/>
<name>A0A6A5Y3L1_9PLEO</name>